<feature type="domain" description="NADPH-dependent reductive aminase-like C-terminal" evidence="4">
    <location>
        <begin position="165"/>
        <end position="291"/>
    </location>
</feature>
<accession>A0ABP5ZN36</accession>
<dbReference type="InterPro" id="IPR013328">
    <property type="entry name" value="6PGD_dom2"/>
</dbReference>
<dbReference type="EMBL" id="BAAATA010000027">
    <property type="protein sequence ID" value="GAA2499741.1"/>
    <property type="molecule type" value="Genomic_DNA"/>
</dbReference>
<dbReference type="SUPFAM" id="SSF51735">
    <property type="entry name" value="NAD(P)-binding Rossmann-fold domains"/>
    <property type="match status" value="1"/>
</dbReference>
<feature type="domain" description="6-phosphogluconate dehydrogenase NADP-binding" evidence="3">
    <location>
        <begin position="9"/>
        <end position="157"/>
    </location>
</feature>
<evidence type="ECO:0000259" key="4">
    <source>
        <dbReference type="Pfam" id="PF21761"/>
    </source>
</evidence>
<dbReference type="InterPro" id="IPR048666">
    <property type="entry name" value="RedAm-like_C"/>
</dbReference>
<dbReference type="Pfam" id="PF21761">
    <property type="entry name" value="RedAm-like_C"/>
    <property type="match status" value="1"/>
</dbReference>
<comment type="caution">
    <text evidence="5">The sequence shown here is derived from an EMBL/GenBank/DDBJ whole genome shotgun (WGS) entry which is preliminary data.</text>
</comment>
<evidence type="ECO:0000313" key="5">
    <source>
        <dbReference type="EMBL" id="GAA2499741.1"/>
    </source>
</evidence>
<dbReference type="PANTHER" id="PTHR43580">
    <property type="entry name" value="OXIDOREDUCTASE GLYR1-RELATED"/>
    <property type="match status" value="1"/>
</dbReference>
<comment type="similarity">
    <text evidence="1">Belongs to the HIBADH-related family.</text>
</comment>
<dbReference type="Proteomes" id="UP001501358">
    <property type="component" value="Unassembled WGS sequence"/>
</dbReference>
<keyword evidence="6" id="KW-1185">Reference proteome</keyword>
<dbReference type="PANTHER" id="PTHR43580:SF2">
    <property type="entry name" value="CYTOKINE-LIKE NUCLEAR FACTOR N-PAC"/>
    <property type="match status" value="1"/>
</dbReference>
<dbReference type="InterPro" id="IPR006115">
    <property type="entry name" value="6PGDH_NADP-bd"/>
</dbReference>
<dbReference type="RefSeq" id="WP_344384593.1">
    <property type="nucleotide sequence ID" value="NZ_BAAATA010000027.1"/>
</dbReference>
<dbReference type="Gene3D" id="3.40.50.720">
    <property type="entry name" value="NAD(P)-binding Rossmann-like Domain"/>
    <property type="match status" value="1"/>
</dbReference>
<sequence>MNISSKTPVTLLGLGDMGTALARAWLAAEHPLTVWNRTPEKTGPLREEGARTAATPAEAVASATGPVVLCLLDDASVGEVLDGTDLNGKDVVNLTTGTPAQARLRARWAEERGARFLDGGIMAVPPMIGRPGTGGYVFYSGDRELFERHRGVLEAPAGAEFVGEDPGHAALHDIALLSAMTGMFAGITHAFALVRPEKNLDRTRFAALLAEWLGAMAGTAHDMAAQLVGGDYTEGVTSNLAMMTAANDAFLATAEEQSVDPRLLVPYMELMSRRVAQGHGDEGLAGTVALLGGE</sequence>
<protein>
    <submittedName>
        <fullName evidence="5">NAD(P)-binding domain-containing protein</fullName>
    </submittedName>
</protein>
<evidence type="ECO:0000256" key="1">
    <source>
        <dbReference type="ARBA" id="ARBA00009080"/>
    </source>
</evidence>
<evidence type="ECO:0000313" key="6">
    <source>
        <dbReference type="Proteomes" id="UP001501358"/>
    </source>
</evidence>
<organism evidence="5 6">
    <name type="scientific">Streptomyces thermolineatus</name>
    <dbReference type="NCBI Taxonomy" id="44033"/>
    <lineage>
        <taxon>Bacteria</taxon>
        <taxon>Bacillati</taxon>
        <taxon>Actinomycetota</taxon>
        <taxon>Actinomycetes</taxon>
        <taxon>Kitasatosporales</taxon>
        <taxon>Streptomycetaceae</taxon>
        <taxon>Streptomyces</taxon>
    </lineage>
</organism>
<dbReference type="Gene3D" id="1.10.1040.10">
    <property type="entry name" value="N-(1-d-carboxylethyl)-l-norvaline Dehydrogenase, domain 2"/>
    <property type="match status" value="1"/>
</dbReference>
<keyword evidence="2" id="KW-0560">Oxidoreductase</keyword>
<dbReference type="PIRSF" id="PIRSF000103">
    <property type="entry name" value="HIBADH"/>
    <property type="match status" value="1"/>
</dbReference>
<reference evidence="6" key="1">
    <citation type="journal article" date="2019" name="Int. J. Syst. Evol. Microbiol.">
        <title>The Global Catalogue of Microorganisms (GCM) 10K type strain sequencing project: providing services to taxonomists for standard genome sequencing and annotation.</title>
        <authorList>
            <consortium name="The Broad Institute Genomics Platform"/>
            <consortium name="The Broad Institute Genome Sequencing Center for Infectious Disease"/>
            <person name="Wu L."/>
            <person name="Ma J."/>
        </authorList>
    </citation>
    <scope>NUCLEOTIDE SEQUENCE [LARGE SCALE GENOMIC DNA]</scope>
    <source>
        <strain evidence="6">JCM 6307</strain>
    </source>
</reference>
<evidence type="ECO:0000259" key="3">
    <source>
        <dbReference type="Pfam" id="PF03446"/>
    </source>
</evidence>
<dbReference type="InterPro" id="IPR015815">
    <property type="entry name" value="HIBADH-related"/>
</dbReference>
<dbReference type="InterPro" id="IPR051265">
    <property type="entry name" value="HIBADH-related_NP60_sf"/>
</dbReference>
<evidence type="ECO:0000256" key="2">
    <source>
        <dbReference type="ARBA" id="ARBA00023002"/>
    </source>
</evidence>
<name>A0ABP5ZN36_9ACTN</name>
<dbReference type="Pfam" id="PF03446">
    <property type="entry name" value="NAD_binding_2"/>
    <property type="match status" value="1"/>
</dbReference>
<proteinExistence type="inferred from homology"/>
<gene>
    <name evidence="5" type="ORF">GCM10010406_40340</name>
</gene>
<dbReference type="InterPro" id="IPR036291">
    <property type="entry name" value="NAD(P)-bd_dom_sf"/>
</dbReference>